<dbReference type="InterPro" id="IPR002781">
    <property type="entry name" value="TM_pro_TauE-like"/>
</dbReference>
<dbReference type="EMBL" id="BDRX01000177">
    <property type="protein sequence ID" value="GBF99864.1"/>
    <property type="molecule type" value="Genomic_DNA"/>
</dbReference>
<feature type="transmembrane region" description="Helical" evidence="7">
    <location>
        <begin position="547"/>
        <end position="566"/>
    </location>
</feature>
<evidence type="ECO:0000256" key="6">
    <source>
        <dbReference type="SAM" id="MobiDB-lite"/>
    </source>
</evidence>
<comment type="similarity">
    <text evidence="2">Belongs to the 4-toluene sulfonate uptake permease (TSUP) (TC 2.A.102) family.</text>
</comment>
<dbReference type="Pfam" id="PF01925">
    <property type="entry name" value="TauE"/>
    <property type="match status" value="2"/>
</dbReference>
<feature type="transmembrane region" description="Helical" evidence="7">
    <location>
        <begin position="578"/>
        <end position="599"/>
    </location>
</feature>
<sequence length="624" mass="63889">MARARAPALACRTLLLLALACAGAAARSVKCHGTCGDVRAPRPAPWAVGAAGGTEFGAKTPAPAASALSGTDAMSEFGYHAASLFVTWPQPAAGAGPSDVARLPSSALDAAADAATADVSTAGYPPPPQPSHKPLWPLSSRDLLLFALTAATLVLAAGGGIGGGAIYMPLLAVLGGFTASEAVALSNLTILGGAVANLTLNARRPHPRAPGRPLIDWSLILIMEPTTILGALLGSYANKLLPSVVTVTLLTALLTLLTAQLLRRAGHMFRAETRQRLAEAEATDDSEAEAEALEVLREESRLLVLEPLLHNSESSEGSEGPADGHEDGGAGHEGAERRGSDAGLRQPLLSGRRDQSLSSSARARAAKAPAGPRAAPPLVAGAAPPAPEAAEEAPASGKPAVVRGFHLPFWPVFALVLLTGAVAASDLAKARVRCGSPAYWAVVLSVVPPAFATTLLCRRHLLRHDAAAGDNLKYTPRNTLLYPAVCSLAGVVAGLFGLGGGVVKAPLMLELGVLPDVAAATSTTMIAFTSMAACVVYANFGLIPTDYGAFLFCLGLVGSAAGQLATAQVVRALKRRSVIVFTMATLMMLSSGTAVWNAAGRWVDVASGDRTALEWGNICTDESR</sequence>
<evidence type="ECO:0000256" key="3">
    <source>
        <dbReference type="ARBA" id="ARBA00022692"/>
    </source>
</evidence>
<reference evidence="9 10" key="1">
    <citation type="journal article" date="2018" name="Sci. Rep.">
        <title>Raphidocelis subcapitata (=Pseudokirchneriella subcapitata) provides an insight into genome evolution and environmental adaptations in the Sphaeropleales.</title>
        <authorList>
            <person name="Suzuki S."/>
            <person name="Yamaguchi H."/>
            <person name="Nakajima N."/>
            <person name="Kawachi M."/>
        </authorList>
    </citation>
    <scope>NUCLEOTIDE SEQUENCE [LARGE SCALE GENOMIC DNA]</scope>
    <source>
        <strain evidence="9 10">NIES-35</strain>
    </source>
</reference>
<keyword evidence="8" id="KW-0732">Signal</keyword>
<comment type="subcellular location">
    <subcellularLocation>
        <location evidence="1">Membrane</location>
        <topology evidence="1">Multi-pass membrane protein</topology>
    </subcellularLocation>
</comment>
<gene>
    <name evidence="9" type="ORF">Rsub_12504</name>
</gene>
<dbReference type="AlphaFoldDB" id="A0A2V0PJ81"/>
<feature type="transmembrane region" description="Helical" evidence="7">
    <location>
        <begin position="437"/>
        <end position="458"/>
    </location>
</feature>
<dbReference type="InParanoid" id="A0A2V0PJ81"/>
<feature type="transmembrane region" description="Helical" evidence="7">
    <location>
        <begin position="407"/>
        <end position="425"/>
    </location>
</feature>
<feature type="transmembrane region" description="Helical" evidence="7">
    <location>
        <begin position="479"/>
        <end position="498"/>
    </location>
</feature>
<feature type="transmembrane region" description="Helical" evidence="7">
    <location>
        <begin position="214"/>
        <end position="234"/>
    </location>
</feature>
<evidence type="ECO:0000256" key="5">
    <source>
        <dbReference type="ARBA" id="ARBA00023136"/>
    </source>
</evidence>
<feature type="signal peptide" evidence="8">
    <location>
        <begin position="1"/>
        <end position="26"/>
    </location>
</feature>
<name>A0A2V0PJ81_9CHLO</name>
<comment type="caution">
    <text evidence="9">The sequence shown here is derived from an EMBL/GenBank/DDBJ whole genome shotgun (WGS) entry which is preliminary data.</text>
</comment>
<accession>A0A2V0PJ81</accession>
<protein>
    <submittedName>
        <fullName evidence="9">Uncharacterized protein</fullName>
    </submittedName>
</protein>
<dbReference type="GO" id="GO:0016020">
    <property type="term" value="C:membrane"/>
    <property type="evidence" value="ECO:0007669"/>
    <property type="project" value="UniProtKB-SubCell"/>
</dbReference>
<evidence type="ECO:0000313" key="9">
    <source>
        <dbReference type="EMBL" id="GBF99864.1"/>
    </source>
</evidence>
<feature type="region of interest" description="Disordered" evidence="6">
    <location>
        <begin position="311"/>
        <end position="392"/>
    </location>
</feature>
<organism evidence="9 10">
    <name type="scientific">Raphidocelis subcapitata</name>
    <dbReference type="NCBI Taxonomy" id="307507"/>
    <lineage>
        <taxon>Eukaryota</taxon>
        <taxon>Viridiplantae</taxon>
        <taxon>Chlorophyta</taxon>
        <taxon>core chlorophytes</taxon>
        <taxon>Chlorophyceae</taxon>
        <taxon>CS clade</taxon>
        <taxon>Sphaeropleales</taxon>
        <taxon>Selenastraceae</taxon>
        <taxon>Raphidocelis</taxon>
    </lineage>
</organism>
<keyword evidence="4 7" id="KW-1133">Transmembrane helix</keyword>
<dbReference type="PANTHER" id="PTHR14255">
    <property type="entry name" value="CEREBLON"/>
    <property type="match status" value="1"/>
</dbReference>
<dbReference type="GO" id="GO:0031464">
    <property type="term" value="C:Cul4A-RING E3 ubiquitin ligase complex"/>
    <property type="evidence" value="ECO:0007669"/>
    <property type="project" value="TreeGrafter"/>
</dbReference>
<proteinExistence type="inferred from homology"/>
<dbReference type="PANTHER" id="PTHR14255:SF3">
    <property type="entry name" value="SULFITE EXPORTER TAUE_SAFE FAMILY PROTEIN 5-RELATED"/>
    <property type="match status" value="1"/>
</dbReference>
<evidence type="ECO:0000256" key="1">
    <source>
        <dbReference type="ARBA" id="ARBA00004141"/>
    </source>
</evidence>
<keyword evidence="10" id="KW-1185">Reference proteome</keyword>
<feature type="compositionally biased region" description="Basic and acidic residues" evidence="6">
    <location>
        <begin position="322"/>
        <end position="340"/>
    </location>
</feature>
<evidence type="ECO:0000256" key="8">
    <source>
        <dbReference type="SAM" id="SignalP"/>
    </source>
</evidence>
<dbReference type="FunCoup" id="A0A2V0PJ81">
    <property type="interactions" value="134"/>
</dbReference>
<feature type="compositionally biased region" description="Low complexity" evidence="6">
    <location>
        <begin position="359"/>
        <end position="383"/>
    </location>
</feature>
<dbReference type="GO" id="GO:0016567">
    <property type="term" value="P:protein ubiquitination"/>
    <property type="evidence" value="ECO:0007669"/>
    <property type="project" value="TreeGrafter"/>
</dbReference>
<evidence type="ECO:0000256" key="2">
    <source>
        <dbReference type="ARBA" id="ARBA00009142"/>
    </source>
</evidence>
<evidence type="ECO:0000256" key="4">
    <source>
        <dbReference type="ARBA" id="ARBA00022989"/>
    </source>
</evidence>
<dbReference type="OrthoDB" id="434519at2759"/>
<keyword evidence="5 7" id="KW-0472">Membrane</keyword>
<feature type="transmembrane region" description="Helical" evidence="7">
    <location>
        <begin position="240"/>
        <end position="262"/>
    </location>
</feature>
<feature type="chain" id="PRO_5015944116" evidence="8">
    <location>
        <begin position="27"/>
        <end position="624"/>
    </location>
</feature>
<feature type="transmembrane region" description="Helical" evidence="7">
    <location>
        <begin position="143"/>
        <end position="167"/>
    </location>
</feature>
<keyword evidence="3 7" id="KW-0812">Transmembrane</keyword>
<evidence type="ECO:0000256" key="7">
    <source>
        <dbReference type="SAM" id="Phobius"/>
    </source>
</evidence>
<evidence type="ECO:0000313" key="10">
    <source>
        <dbReference type="Proteomes" id="UP000247498"/>
    </source>
</evidence>
<feature type="transmembrane region" description="Helical" evidence="7">
    <location>
        <begin position="518"/>
        <end position="540"/>
    </location>
</feature>
<dbReference type="Proteomes" id="UP000247498">
    <property type="component" value="Unassembled WGS sequence"/>
</dbReference>
<dbReference type="STRING" id="307507.A0A2V0PJ81"/>